<evidence type="ECO:0000313" key="3">
    <source>
        <dbReference type="EMBL" id="CAD1566332.1"/>
    </source>
</evidence>
<accession>A0A6V7KPZ2</accession>
<dbReference type="AlphaFoldDB" id="A0A6V7KPZ2"/>
<dbReference type="PROSITE" id="PS50158">
    <property type="entry name" value="ZF_CCHC"/>
    <property type="match status" value="1"/>
</dbReference>
<dbReference type="Gene3D" id="4.10.60.10">
    <property type="entry name" value="Zinc finger, CCHC-type"/>
    <property type="match status" value="1"/>
</dbReference>
<proteinExistence type="predicted"/>
<dbReference type="InterPro" id="IPR001878">
    <property type="entry name" value="Znf_CCHC"/>
</dbReference>
<name>A0A6V7KPZ2_9HYME</name>
<reference evidence="3" key="1">
    <citation type="submission" date="2020-07" db="EMBL/GenBank/DDBJ databases">
        <authorList>
            <person name="Ferguson B K."/>
        </authorList>
    </citation>
    <scope>NUCLEOTIDE SEQUENCE</scope>
    <source>
        <strain evidence="3">L06</strain>
    </source>
</reference>
<dbReference type="SUPFAM" id="SSF57756">
    <property type="entry name" value="Retrovirus zinc finger-like domains"/>
    <property type="match status" value="1"/>
</dbReference>
<dbReference type="Pfam" id="PF00098">
    <property type="entry name" value="zf-CCHC"/>
    <property type="match status" value="1"/>
</dbReference>
<protein>
    <recommendedName>
        <fullName evidence="2">CCHC-type domain-containing protein</fullName>
    </recommendedName>
</protein>
<sequence>MAGNLEEAILYASEEVLAGKTGRLKEVENQVKTRTKVKAARGAKVAPVAKFNSRRSPVSKRNHLAEAAEVVGAMEPTVRGKRQESNLEGVLRAYTKFKVCFNCGNKGHVAADCEVLLGGQDIQEMA</sequence>
<dbReference type="GO" id="GO:0003676">
    <property type="term" value="F:nucleic acid binding"/>
    <property type="evidence" value="ECO:0007669"/>
    <property type="project" value="InterPro"/>
</dbReference>
<keyword evidence="1" id="KW-0863">Zinc-finger</keyword>
<evidence type="ECO:0000256" key="1">
    <source>
        <dbReference type="PROSITE-ProRule" id="PRU00047"/>
    </source>
</evidence>
<dbReference type="EMBL" id="CADCXW020000291">
    <property type="protein sequence ID" value="CAD1566332.1"/>
    <property type="molecule type" value="Genomic_DNA"/>
</dbReference>
<feature type="domain" description="CCHC-type" evidence="2">
    <location>
        <begin position="100"/>
        <end position="113"/>
    </location>
</feature>
<dbReference type="GO" id="GO:0008270">
    <property type="term" value="F:zinc ion binding"/>
    <property type="evidence" value="ECO:0007669"/>
    <property type="project" value="UniProtKB-KW"/>
</dbReference>
<keyword evidence="1" id="KW-0479">Metal-binding</keyword>
<dbReference type="SMART" id="SM00343">
    <property type="entry name" value="ZnF_C2HC"/>
    <property type="match status" value="1"/>
</dbReference>
<dbReference type="InterPro" id="IPR036875">
    <property type="entry name" value="Znf_CCHC_sf"/>
</dbReference>
<keyword evidence="1" id="KW-0862">Zinc</keyword>
<organism evidence="3">
    <name type="scientific">Bracon brevicornis</name>
    <dbReference type="NCBI Taxonomy" id="1563983"/>
    <lineage>
        <taxon>Eukaryota</taxon>
        <taxon>Metazoa</taxon>
        <taxon>Ecdysozoa</taxon>
        <taxon>Arthropoda</taxon>
        <taxon>Hexapoda</taxon>
        <taxon>Insecta</taxon>
        <taxon>Pterygota</taxon>
        <taxon>Neoptera</taxon>
        <taxon>Endopterygota</taxon>
        <taxon>Hymenoptera</taxon>
        <taxon>Apocrita</taxon>
        <taxon>Ichneumonoidea</taxon>
        <taxon>Braconidae</taxon>
        <taxon>Braconinae</taxon>
        <taxon>Bracon</taxon>
    </lineage>
</organism>
<gene>
    <name evidence="3" type="ORF">BBRV_LOCUS85966</name>
</gene>
<evidence type="ECO:0000259" key="2">
    <source>
        <dbReference type="PROSITE" id="PS50158"/>
    </source>
</evidence>